<name>A0A7M1HXW4_PSEPU</name>
<accession>A0A7M1HXW4</accession>
<sequence length="42" mass="4569">MIAAERVIKTSINKGFQFATRVQVTGDRVASESRTAMRGDLG</sequence>
<keyword evidence="1" id="KW-0614">Plasmid</keyword>
<proteinExistence type="predicted"/>
<organism evidence="1">
    <name type="scientific">Pseudomonas putida</name>
    <name type="common">Arthrobacter siderocapsulatus</name>
    <dbReference type="NCBI Taxonomy" id="303"/>
    <lineage>
        <taxon>Bacteria</taxon>
        <taxon>Pseudomonadati</taxon>
        <taxon>Pseudomonadota</taxon>
        <taxon>Gammaproteobacteria</taxon>
        <taxon>Pseudomonadales</taxon>
        <taxon>Pseudomonadaceae</taxon>
        <taxon>Pseudomonas</taxon>
    </lineage>
</organism>
<geneLocation type="plasmid" evidence="1">
    <name>p420352-strA</name>
</geneLocation>
<protein>
    <submittedName>
        <fullName evidence="1">Uncharacterized protein</fullName>
    </submittedName>
</protein>
<dbReference type="AlphaFoldDB" id="A0A7M1HXW4"/>
<evidence type="ECO:0000313" key="1">
    <source>
        <dbReference type="EMBL" id="QOQ30832.1"/>
    </source>
</evidence>
<reference evidence="1" key="1">
    <citation type="submission" date="2020-02" db="EMBL/GenBank/DDBJ databases">
        <authorList>
            <person name="Zhou D."/>
        </authorList>
    </citation>
    <scope>NUCLEOTIDE SEQUENCE</scope>
    <source>
        <strain evidence="1">15420352</strain>
        <plasmid evidence="1">p420352-strA</plasmid>
    </source>
</reference>
<dbReference type="EMBL" id="MT074087">
    <property type="protein sequence ID" value="QOQ30832.1"/>
    <property type="molecule type" value="Genomic_DNA"/>
</dbReference>